<dbReference type="SMART" id="SM01323">
    <property type="entry name" value="YajC"/>
    <property type="match status" value="1"/>
</dbReference>
<comment type="caution">
    <text evidence="13">The sequence shown here is derived from an EMBL/GenBank/DDBJ whole genome shotgun (WGS) entry which is preliminary data.</text>
</comment>
<dbReference type="InterPro" id="IPR003849">
    <property type="entry name" value="Preprotein_translocase_YajC"/>
</dbReference>
<keyword evidence="7" id="KW-0653">Protein transport</keyword>
<evidence type="ECO:0000256" key="1">
    <source>
        <dbReference type="ARBA" id="ARBA00004162"/>
    </source>
</evidence>
<feature type="transmembrane region" description="Helical" evidence="12">
    <location>
        <begin position="20"/>
        <end position="39"/>
    </location>
</feature>
<dbReference type="PANTHER" id="PTHR33909">
    <property type="entry name" value="SEC TRANSLOCON ACCESSORY COMPLEX SUBUNIT YAJC"/>
    <property type="match status" value="1"/>
</dbReference>
<dbReference type="OrthoDB" id="9811406at2"/>
<dbReference type="EMBL" id="RJVI01000002">
    <property type="protein sequence ID" value="ROR32808.1"/>
    <property type="molecule type" value="Genomic_DNA"/>
</dbReference>
<dbReference type="PANTHER" id="PTHR33909:SF1">
    <property type="entry name" value="SEC TRANSLOCON ACCESSORY COMPLEX SUBUNIT YAJC"/>
    <property type="match status" value="1"/>
</dbReference>
<evidence type="ECO:0000256" key="3">
    <source>
        <dbReference type="ARBA" id="ARBA00014962"/>
    </source>
</evidence>
<gene>
    <name evidence="13" type="ORF">EDC57_2020</name>
</gene>
<comment type="similarity">
    <text evidence="2">Belongs to the YajC family.</text>
</comment>
<accession>A0A3N1Y2R7</accession>
<proteinExistence type="inferred from homology"/>
<organism evidence="13 14">
    <name type="scientific">Inmirania thermothiophila</name>
    <dbReference type="NCBI Taxonomy" id="1750597"/>
    <lineage>
        <taxon>Bacteria</taxon>
        <taxon>Pseudomonadati</taxon>
        <taxon>Pseudomonadota</taxon>
        <taxon>Gammaproteobacteria</taxon>
        <taxon>Chromatiales</taxon>
        <taxon>Ectothiorhodospiraceae</taxon>
        <taxon>Inmirania</taxon>
    </lineage>
</organism>
<dbReference type="GO" id="GO:0005886">
    <property type="term" value="C:plasma membrane"/>
    <property type="evidence" value="ECO:0007669"/>
    <property type="project" value="UniProtKB-SubCell"/>
</dbReference>
<evidence type="ECO:0000256" key="7">
    <source>
        <dbReference type="ARBA" id="ARBA00022927"/>
    </source>
</evidence>
<evidence type="ECO:0000256" key="4">
    <source>
        <dbReference type="ARBA" id="ARBA00022448"/>
    </source>
</evidence>
<evidence type="ECO:0000256" key="9">
    <source>
        <dbReference type="ARBA" id="ARBA00023010"/>
    </source>
</evidence>
<keyword evidence="5" id="KW-1003">Cell membrane</keyword>
<dbReference type="Pfam" id="PF02699">
    <property type="entry name" value="YajC"/>
    <property type="match status" value="1"/>
</dbReference>
<name>A0A3N1Y2R7_9GAMM</name>
<evidence type="ECO:0000256" key="12">
    <source>
        <dbReference type="SAM" id="Phobius"/>
    </source>
</evidence>
<dbReference type="GO" id="GO:0015031">
    <property type="term" value="P:protein transport"/>
    <property type="evidence" value="ECO:0007669"/>
    <property type="project" value="UniProtKB-KW"/>
</dbReference>
<dbReference type="Proteomes" id="UP000276634">
    <property type="component" value="Unassembled WGS sequence"/>
</dbReference>
<keyword evidence="4" id="KW-0813">Transport</keyword>
<evidence type="ECO:0000313" key="13">
    <source>
        <dbReference type="EMBL" id="ROR32808.1"/>
    </source>
</evidence>
<evidence type="ECO:0000256" key="5">
    <source>
        <dbReference type="ARBA" id="ARBA00022475"/>
    </source>
</evidence>
<evidence type="ECO:0000256" key="10">
    <source>
        <dbReference type="ARBA" id="ARBA00023136"/>
    </source>
</evidence>
<keyword evidence="6 12" id="KW-0812">Transmembrane</keyword>
<evidence type="ECO:0000256" key="2">
    <source>
        <dbReference type="ARBA" id="ARBA00006742"/>
    </source>
</evidence>
<reference evidence="13 14" key="1">
    <citation type="submission" date="2018-11" db="EMBL/GenBank/DDBJ databases">
        <title>Genomic Encyclopedia of Type Strains, Phase IV (KMG-IV): sequencing the most valuable type-strain genomes for metagenomic binning, comparative biology and taxonomic classification.</title>
        <authorList>
            <person name="Goeker M."/>
        </authorList>
    </citation>
    <scope>NUCLEOTIDE SEQUENCE [LARGE SCALE GENOMIC DNA]</scope>
    <source>
        <strain evidence="13 14">DSM 100275</strain>
    </source>
</reference>
<keyword evidence="9" id="KW-0811">Translocation</keyword>
<evidence type="ECO:0000313" key="14">
    <source>
        <dbReference type="Proteomes" id="UP000276634"/>
    </source>
</evidence>
<evidence type="ECO:0000256" key="11">
    <source>
        <dbReference type="SAM" id="MobiDB-lite"/>
    </source>
</evidence>
<keyword evidence="8 12" id="KW-1133">Transmembrane helix</keyword>
<dbReference type="NCBIfam" id="TIGR00739">
    <property type="entry name" value="yajC"/>
    <property type="match status" value="1"/>
</dbReference>
<keyword evidence="14" id="KW-1185">Reference proteome</keyword>
<feature type="compositionally biased region" description="Basic and acidic residues" evidence="11">
    <location>
        <begin position="111"/>
        <end position="122"/>
    </location>
</feature>
<sequence>MNFLISDALAQEGAAPKADPLLGMLPLVILFVVFYFLLIRPQSKRAKEHRKMIEALAKGDEVVTNGGLAGRITALDDQFVTLQVADGVEVQVQRPMIAALLPKGTLRQGRGKGEKKGAKTES</sequence>
<keyword evidence="10 12" id="KW-0472">Membrane</keyword>
<dbReference type="AlphaFoldDB" id="A0A3N1Y2R7"/>
<dbReference type="RefSeq" id="WP_123401708.1">
    <property type="nucleotide sequence ID" value="NZ_RJVI01000002.1"/>
</dbReference>
<evidence type="ECO:0000256" key="6">
    <source>
        <dbReference type="ARBA" id="ARBA00022692"/>
    </source>
</evidence>
<protein>
    <recommendedName>
        <fullName evidence="3">Sec translocon accessory complex subunit YajC</fullName>
    </recommendedName>
</protein>
<comment type="subcellular location">
    <subcellularLocation>
        <location evidence="1">Cell membrane</location>
        <topology evidence="1">Single-pass membrane protein</topology>
    </subcellularLocation>
</comment>
<feature type="region of interest" description="Disordered" evidence="11">
    <location>
        <begin position="103"/>
        <end position="122"/>
    </location>
</feature>
<evidence type="ECO:0000256" key="8">
    <source>
        <dbReference type="ARBA" id="ARBA00022989"/>
    </source>
</evidence>
<dbReference type="PRINTS" id="PR01853">
    <property type="entry name" value="YAJCTRNLCASE"/>
</dbReference>